<dbReference type="InterPro" id="IPR003409">
    <property type="entry name" value="MORN"/>
</dbReference>
<dbReference type="SUPFAM" id="SSF82185">
    <property type="entry name" value="Histone H3 K4-specific methyltransferase SET7/9 N-terminal domain"/>
    <property type="match status" value="2"/>
</dbReference>
<gene>
    <name evidence="2" type="ORF">SteCoe_25232</name>
</gene>
<comment type="caution">
    <text evidence="2">The sequence shown here is derived from an EMBL/GenBank/DDBJ whole genome shotgun (WGS) entry which is preliminary data.</text>
</comment>
<organism evidence="2 3">
    <name type="scientific">Stentor coeruleus</name>
    <dbReference type="NCBI Taxonomy" id="5963"/>
    <lineage>
        <taxon>Eukaryota</taxon>
        <taxon>Sar</taxon>
        <taxon>Alveolata</taxon>
        <taxon>Ciliophora</taxon>
        <taxon>Postciliodesmatophora</taxon>
        <taxon>Heterotrichea</taxon>
        <taxon>Heterotrichida</taxon>
        <taxon>Stentoridae</taxon>
        <taxon>Stentor</taxon>
    </lineage>
</organism>
<dbReference type="EMBL" id="MPUH01000682">
    <property type="protein sequence ID" value="OMJ75578.1"/>
    <property type="molecule type" value="Genomic_DNA"/>
</dbReference>
<keyword evidence="3" id="KW-1185">Reference proteome</keyword>
<dbReference type="Gene3D" id="2.20.110.10">
    <property type="entry name" value="Histone H3 K4-specific methyltransferase SET7/9 N-terminal domain"/>
    <property type="match status" value="2"/>
</dbReference>
<dbReference type="OrthoDB" id="392831at2759"/>
<evidence type="ECO:0000256" key="1">
    <source>
        <dbReference type="ARBA" id="ARBA00022737"/>
    </source>
</evidence>
<protein>
    <recommendedName>
        <fullName evidence="4">MORN repeat protein</fullName>
    </recommendedName>
</protein>
<evidence type="ECO:0000313" key="3">
    <source>
        <dbReference type="Proteomes" id="UP000187209"/>
    </source>
</evidence>
<dbReference type="SMART" id="SM00698">
    <property type="entry name" value="MORN"/>
    <property type="match status" value="5"/>
</dbReference>
<dbReference type="Pfam" id="PF02493">
    <property type="entry name" value="MORN"/>
    <property type="match status" value="5"/>
</dbReference>
<sequence>MQESEAIGQYIGDLKDNYPHGQGKKYYFYGASYDGQWEYGRWHGIGTYEYNNKKFTLVFNKGIPKKLLISDELFRDNCFYEIILIPLAFKQKDEYFTETVKPRLEIKDCGYFTYYSHIRKCLSFNGKVFPKKLAEFEYSKVEDFEFYGELKAIKSSNGFGNINFRSISYNGYFDKAVPNGKGKLIIGNYEFSVNYLLGKLNGNVKLKVSNIKVNFFYNQDIITNEVIITNGNFTKKFFINNNSDKAMHEEQQLDTNDIEFLKSQIILFSDSIKNFQPISEIVRRFLISKYSDTENSIDSTLRLVRKSSNWIEYEQKVMENRTDIIKVQKRDSTFIGEDKIGRGINVSNQEKYKGQIKNTQMHGCGMLSNINQFLYIGEYKNGLKHGIGYCIYSNENRYKGHWKDDKRHGLGYLFTKNLVIFGKWENDQIVEKKSIKASFKSKH</sequence>
<dbReference type="Proteomes" id="UP000187209">
    <property type="component" value="Unassembled WGS sequence"/>
</dbReference>
<dbReference type="AlphaFoldDB" id="A0A1R2BFL7"/>
<keyword evidence="1" id="KW-0677">Repeat</keyword>
<dbReference type="PANTHER" id="PTHR43215:SF14">
    <property type="entry name" value="RADIAL SPOKE HEAD 1 HOMOLOG"/>
    <property type="match status" value="1"/>
</dbReference>
<evidence type="ECO:0000313" key="2">
    <source>
        <dbReference type="EMBL" id="OMJ75578.1"/>
    </source>
</evidence>
<accession>A0A1R2BFL7</accession>
<dbReference type="PANTHER" id="PTHR43215">
    <property type="entry name" value="RADIAL SPOKE HEAD 1 HOMOLOG"/>
    <property type="match status" value="1"/>
</dbReference>
<reference evidence="2 3" key="1">
    <citation type="submission" date="2016-11" db="EMBL/GenBank/DDBJ databases">
        <title>The macronuclear genome of Stentor coeruleus: a giant cell with tiny introns.</title>
        <authorList>
            <person name="Slabodnick M."/>
            <person name="Ruby J.G."/>
            <person name="Reiff S.B."/>
            <person name="Swart E.C."/>
            <person name="Gosai S."/>
            <person name="Prabakaran S."/>
            <person name="Witkowska E."/>
            <person name="Larue G.E."/>
            <person name="Fisher S."/>
            <person name="Freeman R.M."/>
            <person name="Gunawardena J."/>
            <person name="Chu W."/>
            <person name="Stover N.A."/>
            <person name="Gregory B.D."/>
            <person name="Nowacki M."/>
            <person name="Derisi J."/>
            <person name="Roy S.W."/>
            <person name="Marshall W.F."/>
            <person name="Sood P."/>
        </authorList>
    </citation>
    <scope>NUCLEOTIDE SEQUENCE [LARGE SCALE GENOMIC DNA]</scope>
    <source>
        <strain evidence="2">WM001</strain>
    </source>
</reference>
<proteinExistence type="predicted"/>
<evidence type="ECO:0008006" key="4">
    <source>
        <dbReference type="Google" id="ProtNLM"/>
    </source>
</evidence>
<name>A0A1R2BFL7_9CILI</name>